<evidence type="ECO:0000256" key="18">
    <source>
        <dbReference type="SAM" id="MobiDB-lite"/>
    </source>
</evidence>
<feature type="binding site" evidence="15">
    <location>
        <position position="389"/>
    </location>
    <ligand>
        <name>Na(+)</name>
        <dbReference type="ChEBI" id="CHEBI:29101"/>
        <label>1</label>
    </ligand>
</feature>
<reference evidence="20" key="2">
    <citation type="submission" date="2025-09" db="UniProtKB">
        <authorList>
            <consortium name="Ensembl"/>
        </authorList>
    </citation>
    <scope>IDENTIFICATION</scope>
</reference>
<feature type="transmembrane region" description="Helical" evidence="19">
    <location>
        <begin position="369"/>
        <end position="388"/>
    </location>
</feature>
<evidence type="ECO:0000256" key="1">
    <source>
        <dbReference type="ARBA" id="ARBA00004651"/>
    </source>
</evidence>
<evidence type="ECO:0000256" key="10">
    <source>
        <dbReference type="ARBA" id="ARBA00023180"/>
    </source>
</evidence>
<evidence type="ECO:0000256" key="6">
    <source>
        <dbReference type="ARBA" id="ARBA00022692"/>
    </source>
</evidence>
<evidence type="ECO:0000256" key="12">
    <source>
        <dbReference type="ARBA" id="ARBA00034027"/>
    </source>
</evidence>
<feature type="binding site" evidence="15">
    <location>
        <position position="301"/>
    </location>
    <ligand>
        <name>Na(+)</name>
        <dbReference type="ChEBI" id="CHEBI:29101"/>
        <label>1</label>
    </ligand>
</feature>
<keyword evidence="3 17" id="KW-0813">Transport</keyword>
<feature type="region of interest" description="Disordered" evidence="18">
    <location>
        <begin position="1"/>
        <end position="41"/>
    </location>
</feature>
<evidence type="ECO:0000256" key="4">
    <source>
        <dbReference type="ARBA" id="ARBA00022475"/>
    </source>
</evidence>
<feature type="transmembrane region" description="Helical" evidence="19">
    <location>
        <begin position="533"/>
        <end position="552"/>
    </location>
</feature>
<evidence type="ECO:0000256" key="2">
    <source>
        <dbReference type="ARBA" id="ARBA00006123"/>
    </source>
</evidence>
<evidence type="ECO:0000256" key="8">
    <source>
        <dbReference type="ARBA" id="ARBA00022989"/>
    </source>
</evidence>
<feature type="transmembrane region" description="Helical" evidence="19">
    <location>
        <begin position="448"/>
        <end position="473"/>
    </location>
</feature>
<dbReference type="PROSITE" id="PS00754">
    <property type="entry name" value="NA_NEUROTRAN_SYMP_2"/>
    <property type="match status" value="1"/>
</dbReference>
<dbReference type="SUPFAM" id="SSF161070">
    <property type="entry name" value="SNF-like"/>
    <property type="match status" value="1"/>
</dbReference>
<dbReference type="GO" id="GO:0046872">
    <property type="term" value="F:metal ion binding"/>
    <property type="evidence" value="ECO:0007669"/>
    <property type="project" value="UniProtKB-KW"/>
</dbReference>
<feature type="binding site" evidence="15">
    <location>
        <position position="386"/>
    </location>
    <ligand>
        <name>Na(+)</name>
        <dbReference type="ChEBI" id="CHEBI:29101"/>
        <label>1</label>
    </ligand>
</feature>
<keyword evidence="4" id="KW-1003">Cell membrane</keyword>
<keyword evidence="9 19" id="KW-0472">Membrane</keyword>
<comment type="catalytic activity">
    <reaction evidence="11">
        <text>4-aminobutanoate(out) + chloride(out) + 2 Na(+)(out) = 4-aminobutanoate(in) + chloride(in) + 2 Na(+)(in)</text>
        <dbReference type="Rhea" id="RHEA:70687"/>
        <dbReference type="ChEBI" id="CHEBI:17996"/>
        <dbReference type="ChEBI" id="CHEBI:29101"/>
        <dbReference type="ChEBI" id="CHEBI:59888"/>
    </reaction>
    <physiologicalReaction direction="left-to-right" evidence="11">
        <dbReference type="Rhea" id="RHEA:70688"/>
    </physiologicalReaction>
</comment>
<comment type="catalytic activity">
    <reaction evidence="12">
        <text>beta-alanine(out) + chloride(out) + 2 Na(+)(out) = beta-alanine(in) + chloride(in) + 2 Na(+)(in)</text>
        <dbReference type="Rhea" id="RHEA:71247"/>
        <dbReference type="ChEBI" id="CHEBI:17996"/>
        <dbReference type="ChEBI" id="CHEBI:29101"/>
        <dbReference type="ChEBI" id="CHEBI:57966"/>
    </reaction>
    <physiologicalReaction direction="left-to-right" evidence="12">
        <dbReference type="Rhea" id="RHEA:71248"/>
    </physiologicalReaction>
</comment>
<keyword evidence="21" id="KW-1185">Reference proteome</keyword>
<dbReference type="AlphaFoldDB" id="A0A8C9ZZ77"/>
<evidence type="ECO:0000313" key="21">
    <source>
        <dbReference type="Proteomes" id="UP000694568"/>
    </source>
</evidence>
<feature type="transmembrane region" description="Helical" evidence="19">
    <location>
        <begin position="122"/>
        <end position="150"/>
    </location>
</feature>
<evidence type="ECO:0000256" key="7">
    <source>
        <dbReference type="ARBA" id="ARBA00022847"/>
    </source>
</evidence>
<feature type="binding site" evidence="15">
    <location>
        <position position="63"/>
    </location>
    <ligand>
        <name>Na(+)</name>
        <dbReference type="ChEBI" id="CHEBI:29101"/>
        <label>1</label>
    </ligand>
</feature>
<dbReference type="PRINTS" id="PR01200">
    <property type="entry name" value="TAUTRANSPORT"/>
</dbReference>
<feature type="transmembrane region" description="Helical" evidence="19">
    <location>
        <begin position="494"/>
        <end position="513"/>
    </location>
</feature>
<keyword evidence="15" id="KW-0915">Sodium</keyword>
<dbReference type="Proteomes" id="UP000694568">
    <property type="component" value="Unplaced"/>
</dbReference>
<dbReference type="InterPro" id="IPR037272">
    <property type="entry name" value="SNS_sf"/>
</dbReference>
<gene>
    <name evidence="20" type="primary">LOC116062030</name>
</gene>
<feature type="binding site" evidence="15">
    <location>
        <position position="59"/>
    </location>
    <ligand>
        <name>Na(+)</name>
        <dbReference type="ChEBI" id="CHEBI:29101"/>
        <label>1</label>
    </ligand>
</feature>
<keyword evidence="6 17" id="KW-0812">Transmembrane</keyword>
<evidence type="ECO:0000256" key="13">
    <source>
        <dbReference type="ARBA" id="ARBA00049062"/>
    </source>
</evidence>
<evidence type="ECO:0000256" key="14">
    <source>
        <dbReference type="ARBA" id="ARBA00049351"/>
    </source>
</evidence>
<dbReference type="PANTHER" id="PTHR11616">
    <property type="entry name" value="SODIUM/CHLORIDE DEPENDENT TRANSPORTER"/>
    <property type="match status" value="1"/>
</dbReference>
<organism evidence="20 21">
    <name type="scientific">Sander lucioperca</name>
    <name type="common">Pike-perch</name>
    <name type="synonym">Perca lucioperca</name>
    <dbReference type="NCBI Taxonomy" id="283035"/>
    <lineage>
        <taxon>Eukaryota</taxon>
        <taxon>Metazoa</taxon>
        <taxon>Chordata</taxon>
        <taxon>Craniata</taxon>
        <taxon>Vertebrata</taxon>
        <taxon>Euteleostomi</taxon>
        <taxon>Actinopterygii</taxon>
        <taxon>Neopterygii</taxon>
        <taxon>Teleostei</taxon>
        <taxon>Neoteleostei</taxon>
        <taxon>Acanthomorphata</taxon>
        <taxon>Eupercaria</taxon>
        <taxon>Perciformes</taxon>
        <taxon>Percoidei</taxon>
        <taxon>Percidae</taxon>
        <taxon>Luciopercinae</taxon>
        <taxon>Sander</taxon>
    </lineage>
</organism>
<evidence type="ECO:0000256" key="15">
    <source>
        <dbReference type="PIRSR" id="PIRSR600175-1"/>
    </source>
</evidence>
<keyword evidence="7 17" id="KW-0769">Symport</keyword>
<feature type="transmembrane region" description="Helical" evidence="19">
    <location>
        <begin position="218"/>
        <end position="236"/>
    </location>
</feature>
<feature type="transmembrane region" description="Helical" evidence="19">
    <location>
        <begin position="245"/>
        <end position="270"/>
    </location>
</feature>
<dbReference type="PANTHER" id="PTHR11616:SF141">
    <property type="entry name" value="SODIUM- AND CHLORIDE-DEPENDENT TAURINE TRANSPORTER"/>
    <property type="match status" value="1"/>
</dbReference>
<dbReference type="Ensembl" id="ENSSLUT00000048323.1">
    <property type="protein sequence ID" value="ENSSLUP00000046883.1"/>
    <property type="gene ID" value="ENSSLUG00000018278.1"/>
</dbReference>
<evidence type="ECO:0000256" key="3">
    <source>
        <dbReference type="ARBA" id="ARBA00022448"/>
    </source>
</evidence>
<dbReference type="InterPro" id="IPR002434">
    <property type="entry name" value="Na/ntran_symport_taurine"/>
</dbReference>
<feature type="disulfide bond" evidence="16">
    <location>
        <begin position="162"/>
        <end position="171"/>
    </location>
</feature>
<feature type="transmembrane region" description="Helical" evidence="19">
    <location>
        <begin position="418"/>
        <end position="436"/>
    </location>
</feature>
<evidence type="ECO:0000256" key="11">
    <source>
        <dbReference type="ARBA" id="ARBA00033998"/>
    </source>
</evidence>
<keyword evidence="8 19" id="KW-1133">Transmembrane helix</keyword>
<feature type="transmembrane region" description="Helical" evidence="19">
    <location>
        <begin position="50"/>
        <end position="68"/>
    </location>
</feature>
<keyword evidence="10" id="KW-0325">Glycoprotein</keyword>
<name>A0A8C9ZZ77_SANLU</name>
<evidence type="ECO:0000256" key="16">
    <source>
        <dbReference type="PIRSR" id="PIRSR600175-2"/>
    </source>
</evidence>
<feature type="binding site" evidence="15">
    <location>
        <position position="321"/>
    </location>
    <ligand>
        <name>Na(+)</name>
        <dbReference type="ChEBI" id="CHEBI:29101"/>
        <label>1</label>
    </ligand>
</feature>
<comment type="catalytic activity">
    <reaction evidence="14">
        <text>hypotaurine(out) + chloride(out) + 2 Na(+)(out) = hypotaurine(in) + chloride(in) + 2 Na(+)(in)</text>
        <dbReference type="Rhea" id="RHEA:71243"/>
        <dbReference type="ChEBI" id="CHEBI:17996"/>
        <dbReference type="ChEBI" id="CHEBI:29101"/>
        <dbReference type="ChEBI" id="CHEBI:57853"/>
    </reaction>
    <physiologicalReaction direction="left-to-right" evidence="14">
        <dbReference type="Rhea" id="RHEA:71244"/>
    </physiologicalReaction>
</comment>
<feature type="binding site" evidence="15">
    <location>
        <position position="390"/>
    </location>
    <ligand>
        <name>Na(+)</name>
        <dbReference type="ChEBI" id="CHEBI:29101"/>
        <label>1</label>
    </ligand>
</feature>
<dbReference type="GO" id="GO:0005369">
    <property type="term" value="F:taurine:sodium symporter activity"/>
    <property type="evidence" value="ECO:0007669"/>
    <property type="project" value="InterPro"/>
</dbReference>
<dbReference type="GeneTree" id="ENSGT00940000154583"/>
<evidence type="ECO:0000313" key="20">
    <source>
        <dbReference type="Ensembl" id="ENSSLUP00000046883.1"/>
    </source>
</evidence>
<feature type="transmembrane region" description="Helical" evidence="19">
    <location>
        <begin position="318"/>
        <end position="340"/>
    </location>
</feature>
<evidence type="ECO:0000256" key="17">
    <source>
        <dbReference type="RuleBase" id="RU003732"/>
    </source>
</evidence>
<accession>A0A8C9ZZ77</accession>
<dbReference type="Pfam" id="PF00209">
    <property type="entry name" value="SNF"/>
    <property type="match status" value="1"/>
</dbReference>
<keyword evidence="5" id="KW-0597">Phosphoprotein</keyword>
<evidence type="ECO:0000256" key="5">
    <source>
        <dbReference type="ARBA" id="ARBA00022553"/>
    </source>
</evidence>
<dbReference type="InterPro" id="IPR000175">
    <property type="entry name" value="Na/ntran_symport"/>
</dbReference>
<protein>
    <recommendedName>
        <fullName evidence="17">Transporter</fullName>
    </recommendedName>
</protein>
<proteinExistence type="inferred from homology"/>
<evidence type="ECO:0000256" key="9">
    <source>
        <dbReference type="ARBA" id="ARBA00023136"/>
    </source>
</evidence>
<dbReference type="PROSITE" id="PS00610">
    <property type="entry name" value="NA_NEUROTRAN_SYMP_1"/>
    <property type="match status" value="1"/>
</dbReference>
<dbReference type="GO" id="GO:0006836">
    <property type="term" value="P:neurotransmitter transport"/>
    <property type="evidence" value="ECO:0007669"/>
    <property type="project" value="InterPro"/>
</dbReference>
<dbReference type="GO" id="GO:0005886">
    <property type="term" value="C:plasma membrane"/>
    <property type="evidence" value="ECO:0007669"/>
    <property type="project" value="UniProtKB-SubCell"/>
</dbReference>
<feature type="binding site" evidence="15">
    <location>
        <position position="56"/>
    </location>
    <ligand>
        <name>Na(+)</name>
        <dbReference type="ChEBI" id="CHEBI:29101"/>
        <label>1</label>
    </ligand>
</feature>
<dbReference type="PRINTS" id="PR00176">
    <property type="entry name" value="NANEUSMPORT"/>
</dbReference>
<feature type="compositionally biased region" description="Basic and acidic residues" evidence="18">
    <location>
        <begin position="1"/>
        <end position="18"/>
    </location>
</feature>
<feature type="transmembrane region" description="Helical" evidence="19">
    <location>
        <begin position="80"/>
        <end position="101"/>
    </location>
</feature>
<feature type="compositionally biased region" description="Basic and acidic residues" evidence="18">
    <location>
        <begin position="29"/>
        <end position="41"/>
    </location>
</feature>
<dbReference type="GO" id="GO:0005332">
    <property type="term" value="F:gamma-aminobutyric acid:sodium:chloride symporter activity"/>
    <property type="evidence" value="ECO:0007669"/>
    <property type="project" value="TreeGrafter"/>
</dbReference>
<dbReference type="PROSITE" id="PS50267">
    <property type="entry name" value="NA_NEUROTRAN_SYMP_3"/>
    <property type="match status" value="1"/>
</dbReference>
<evidence type="ECO:0000256" key="19">
    <source>
        <dbReference type="SAM" id="Phobius"/>
    </source>
</evidence>
<comment type="similarity">
    <text evidence="2">Belongs to the sodium:neurotransmitter symporter (SNF) (TC 2.A.22) family. SLC6A6 subfamily.</text>
</comment>
<comment type="subcellular location">
    <subcellularLocation>
        <location evidence="1">Cell membrane</location>
        <topology evidence="1">Multi-pass membrane protein</topology>
    </subcellularLocation>
</comment>
<keyword evidence="15" id="KW-0479">Metal-binding</keyword>
<reference evidence="20" key="1">
    <citation type="submission" date="2025-08" db="UniProtKB">
        <authorList>
            <consortium name="Ensembl"/>
        </authorList>
    </citation>
    <scope>IDENTIFICATION</scope>
</reference>
<sequence length="581" mass="65422">MAQKEKFQCLKDFHKDTLKPSPGKSPGTRPEDEAEGKAPQREKWASKLDFVLSVAGGFVGLGNVWRFPYLCYKNGGGAFLIPYFIFLFGGGLPVFFLEVALGQYTSEGGITCWAKLCPIFTGIGYASVVIVSLLNIYYIVILAWGLYYLFQCFQPELPWSKCNQPWNTEYCIEDTVRKNKTLWLAANMTNFTSPVTEFWERNVLSISTGIEDIGPLKWDLALCLLAVWVVCFFCIWKGVKTTGKVVYITATFPFVMLIVLLVRGVTLPGASEGIKFYLYPNLTRLQDPEVWIDAGTQIFFSYAICLGAMTKWELRFRLCLNSGTSFVSGFAIFSVLGFMAQEQGVDIADVAESGPGLAFIAYPKAVSMMPLPTLWAILFFIMLLLLGLDSQFVEVEGQITSIVDLYPAILRKGYRREIFIAVMCFMSYLLGLAMVTKGGMYVFQLFDYYAASGVCLLWVAFFECIAVAWVYGVDNFYDAVEDMIGYRPNPWMKWSWTIITPVLCMGCFVFSLVKYKPLTYNKVYEYPDWAIGLGWLMALSSMICIPMVMYNLKGSELTQPLDPNGNNGLIKPTHTIVETTM</sequence>
<feature type="transmembrane region" description="Helical" evidence="19">
    <location>
        <begin position="290"/>
        <end position="309"/>
    </location>
</feature>
<keyword evidence="16" id="KW-1015">Disulfide bond</keyword>
<dbReference type="GO" id="GO:0042995">
    <property type="term" value="C:cell projection"/>
    <property type="evidence" value="ECO:0007669"/>
    <property type="project" value="TreeGrafter"/>
</dbReference>
<comment type="catalytic activity">
    <reaction evidence="13">
        <text>taurine(out) + chloride(out) + 2 Na(+)(out) = taurine(in) + chloride(in) + 2 Na(+)(in)</text>
        <dbReference type="Rhea" id="RHEA:71223"/>
        <dbReference type="ChEBI" id="CHEBI:17996"/>
        <dbReference type="ChEBI" id="CHEBI:29101"/>
        <dbReference type="ChEBI" id="CHEBI:507393"/>
    </reaction>
    <physiologicalReaction direction="left-to-right" evidence="13">
        <dbReference type="Rhea" id="RHEA:71224"/>
    </physiologicalReaction>
</comment>